<feature type="region of interest" description="Disordered" evidence="1">
    <location>
        <begin position="518"/>
        <end position="600"/>
    </location>
</feature>
<gene>
    <name evidence="4" type="ORF">KCU76_g13562</name>
</gene>
<dbReference type="Pfam" id="PF00024">
    <property type="entry name" value="PAN_1"/>
    <property type="match status" value="1"/>
</dbReference>
<reference evidence="4" key="2">
    <citation type="submission" date="2021-08" db="EMBL/GenBank/DDBJ databases">
        <authorList>
            <person name="Gostincar C."/>
            <person name="Sun X."/>
            <person name="Song Z."/>
            <person name="Gunde-Cimerman N."/>
        </authorList>
    </citation>
    <scope>NUCLEOTIDE SEQUENCE</scope>
    <source>
        <strain evidence="4">EXF-9911</strain>
    </source>
</reference>
<feature type="region of interest" description="Disordered" evidence="1">
    <location>
        <begin position="68"/>
        <end position="101"/>
    </location>
</feature>
<dbReference type="Gene3D" id="3.50.4.10">
    <property type="entry name" value="Hepatocyte Growth Factor"/>
    <property type="match status" value="1"/>
</dbReference>
<proteinExistence type="predicted"/>
<evidence type="ECO:0000313" key="4">
    <source>
        <dbReference type="EMBL" id="KAG9682772.1"/>
    </source>
</evidence>
<evidence type="ECO:0000259" key="3">
    <source>
        <dbReference type="Pfam" id="PF00024"/>
    </source>
</evidence>
<dbReference type="Proteomes" id="UP000779574">
    <property type="component" value="Unassembled WGS sequence"/>
</dbReference>
<keyword evidence="2" id="KW-0732">Signal</keyword>
<dbReference type="InterPro" id="IPR003609">
    <property type="entry name" value="Pan_app"/>
</dbReference>
<dbReference type="EMBL" id="JAHFXF010000766">
    <property type="protein sequence ID" value="KAG9682772.1"/>
    <property type="molecule type" value="Genomic_DNA"/>
</dbReference>
<protein>
    <recommendedName>
        <fullName evidence="3">Apple domain-containing protein</fullName>
    </recommendedName>
</protein>
<feature type="compositionally biased region" description="Low complexity" evidence="1">
    <location>
        <begin position="518"/>
        <end position="567"/>
    </location>
</feature>
<evidence type="ECO:0000313" key="5">
    <source>
        <dbReference type="Proteomes" id="UP000779574"/>
    </source>
</evidence>
<comment type="caution">
    <text evidence="4">The sequence shown here is derived from an EMBL/GenBank/DDBJ whole genome shotgun (WGS) entry which is preliminary data.</text>
</comment>
<feature type="region of interest" description="Disordered" evidence="1">
    <location>
        <begin position="189"/>
        <end position="233"/>
    </location>
</feature>
<dbReference type="AlphaFoldDB" id="A0A9P8E869"/>
<feature type="domain" description="Apple" evidence="3">
    <location>
        <begin position="135"/>
        <end position="175"/>
    </location>
</feature>
<evidence type="ECO:0000256" key="2">
    <source>
        <dbReference type="SAM" id="SignalP"/>
    </source>
</evidence>
<accession>A0A9P8E869</accession>
<feature type="signal peptide" evidence="2">
    <location>
        <begin position="1"/>
        <end position="20"/>
    </location>
</feature>
<evidence type="ECO:0000256" key="1">
    <source>
        <dbReference type="SAM" id="MobiDB-lite"/>
    </source>
</evidence>
<name>A0A9P8E869_AURME</name>
<feature type="non-terminal residue" evidence="4">
    <location>
        <position position="653"/>
    </location>
</feature>
<feature type="compositionally biased region" description="Polar residues" evidence="1">
    <location>
        <begin position="208"/>
        <end position="233"/>
    </location>
</feature>
<feature type="compositionally biased region" description="Low complexity" evidence="1">
    <location>
        <begin position="75"/>
        <end position="101"/>
    </location>
</feature>
<organism evidence="4 5">
    <name type="scientific">Aureobasidium melanogenum</name>
    <name type="common">Aureobasidium pullulans var. melanogenum</name>
    <dbReference type="NCBI Taxonomy" id="46634"/>
    <lineage>
        <taxon>Eukaryota</taxon>
        <taxon>Fungi</taxon>
        <taxon>Dikarya</taxon>
        <taxon>Ascomycota</taxon>
        <taxon>Pezizomycotina</taxon>
        <taxon>Dothideomycetes</taxon>
        <taxon>Dothideomycetidae</taxon>
        <taxon>Dothideales</taxon>
        <taxon>Saccotheciaceae</taxon>
        <taxon>Aureobasidium</taxon>
    </lineage>
</organism>
<feature type="compositionally biased region" description="Low complexity" evidence="1">
    <location>
        <begin position="189"/>
        <end position="205"/>
    </location>
</feature>
<sequence>MPSFISAAVAALSLSSLASANVAYLRREAFSNTSSSSTQLSTSSSRSVILGTGSSSIVSASSTAGAGAGSGSGSGSDNSTATATSGSVSSTTSAAPASSTSATTINGVSFSIEFDITFDGISIDLEIILAKRAGNSLQDCLTTCAAHSECVATAYNSNTTSCTFFSSFDKTSRRSAPGIDFAQVTGRANNSTSSAANNGTSSTGAPFPSTTQSNNGTSVTASPNPGNNGTFPNAESIICPEYNDQVLQETDGSQYLIRCGLEIEGIVLLTRKARMVRRQATFGNDWIVDCIDSCSAMDTCVGTTYNSAQGSCTFYSTVDSLTANADTDSAILVNEAPAVVTTSLVPVVSTLTVTEGEVTSTITTTPLTTSTVYSTVTRTIQSCAPGVPCSAATVTDVVVAYTTVCPASAVPTGANGGAAAGAVTTQTVKVCTACQYAPTTVTVYQCPTTAAGAGKPIAVTTTVISVPVLAMPAMTTSTVYQTSEQVTTTCGANGCGKATVTAVVSLYTTVCPVSSGAPGASAPGASAPAASAPGASAPGASAPAASAPGASAPGAPGSQAPAPSAGSETVVVPGTTVPASTKPAETIPATVENGSTKPAETIPATVVPGSTKKPSTTIVQYTPTSSMLAYTGAAVKNGMGFAAMAAGVAALVL</sequence>
<feature type="chain" id="PRO_5040218938" description="Apple domain-containing protein" evidence="2">
    <location>
        <begin position="21"/>
        <end position="653"/>
    </location>
</feature>
<reference evidence="4" key="1">
    <citation type="journal article" date="2021" name="J Fungi (Basel)">
        <title>Virulence traits and population genomics of the black yeast Aureobasidium melanogenum.</title>
        <authorList>
            <person name="Cernosa A."/>
            <person name="Sun X."/>
            <person name="Gostincar C."/>
            <person name="Fang C."/>
            <person name="Gunde-Cimerman N."/>
            <person name="Song Z."/>
        </authorList>
    </citation>
    <scope>NUCLEOTIDE SEQUENCE</scope>
    <source>
        <strain evidence="4">EXF-9911</strain>
    </source>
</reference>